<comment type="caution">
    <text evidence="2">The sequence shown here is derived from an EMBL/GenBank/DDBJ whole genome shotgun (WGS) entry which is preliminary data.</text>
</comment>
<dbReference type="GO" id="GO:0009507">
    <property type="term" value="C:chloroplast"/>
    <property type="evidence" value="ECO:0007669"/>
    <property type="project" value="TreeGrafter"/>
</dbReference>
<dbReference type="PANTHER" id="PTHR36764">
    <property type="entry name" value="TRNA (ILE)-LYSIDINE SYNTHASE"/>
    <property type="match status" value="1"/>
</dbReference>
<evidence type="ECO:0000256" key="1">
    <source>
        <dbReference type="SAM" id="MobiDB-lite"/>
    </source>
</evidence>
<gene>
    <name evidence="2" type="ORF">RJT34_01265</name>
</gene>
<accession>A0AAN9Q379</accession>
<proteinExistence type="predicted"/>
<name>A0AAN9Q379_CLITE</name>
<keyword evidence="3" id="KW-1185">Reference proteome</keyword>
<organism evidence="2 3">
    <name type="scientific">Clitoria ternatea</name>
    <name type="common">Butterfly pea</name>
    <dbReference type="NCBI Taxonomy" id="43366"/>
    <lineage>
        <taxon>Eukaryota</taxon>
        <taxon>Viridiplantae</taxon>
        <taxon>Streptophyta</taxon>
        <taxon>Embryophyta</taxon>
        <taxon>Tracheophyta</taxon>
        <taxon>Spermatophyta</taxon>
        <taxon>Magnoliopsida</taxon>
        <taxon>eudicotyledons</taxon>
        <taxon>Gunneridae</taxon>
        <taxon>Pentapetalae</taxon>
        <taxon>rosids</taxon>
        <taxon>fabids</taxon>
        <taxon>Fabales</taxon>
        <taxon>Fabaceae</taxon>
        <taxon>Papilionoideae</taxon>
        <taxon>50 kb inversion clade</taxon>
        <taxon>NPAAA clade</taxon>
        <taxon>indigoferoid/millettioid clade</taxon>
        <taxon>Phaseoleae</taxon>
        <taxon>Clitoria</taxon>
    </lineage>
</organism>
<evidence type="ECO:0000313" key="2">
    <source>
        <dbReference type="EMBL" id="KAK7317223.1"/>
    </source>
</evidence>
<dbReference type="EMBL" id="JAYKXN010000001">
    <property type="protein sequence ID" value="KAK7317223.1"/>
    <property type="molecule type" value="Genomic_DNA"/>
</dbReference>
<dbReference type="Proteomes" id="UP001359559">
    <property type="component" value="Unassembled WGS sequence"/>
</dbReference>
<dbReference type="PANTHER" id="PTHR36764:SF1">
    <property type="entry name" value="TRNA (ILE)-LYSIDINE SYNTHASE"/>
    <property type="match status" value="1"/>
</dbReference>
<dbReference type="AlphaFoldDB" id="A0AAN9Q379"/>
<feature type="region of interest" description="Disordered" evidence="1">
    <location>
        <begin position="232"/>
        <end position="253"/>
    </location>
</feature>
<protein>
    <submittedName>
        <fullName evidence="2">Uncharacterized protein</fullName>
    </submittedName>
</protein>
<evidence type="ECO:0000313" key="3">
    <source>
        <dbReference type="Proteomes" id="UP001359559"/>
    </source>
</evidence>
<feature type="region of interest" description="Disordered" evidence="1">
    <location>
        <begin position="45"/>
        <end position="122"/>
    </location>
</feature>
<reference evidence="2 3" key="1">
    <citation type="submission" date="2024-01" db="EMBL/GenBank/DDBJ databases">
        <title>The genomes of 5 underutilized Papilionoideae crops provide insights into root nodulation and disease resistance.</title>
        <authorList>
            <person name="Yuan L."/>
        </authorList>
    </citation>
    <scope>NUCLEOTIDE SEQUENCE [LARGE SCALE GENOMIC DNA]</scope>
    <source>
        <strain evidence="2">LY-2023</strain>
        <tissue evidence="2">Leaf</tissue>
    </source>
</reference>
<sequence length="259" mass="28607">MVAISLYRGNLHRVPEAPRRWPMPNQKMSLRDFKSLLARRSKALSRLNPSNPNPNPNPLSNGEGPSTTVKEEEEDRKEAQLVAVISAKETTPQFENHVSEQKPSDAIPTPTENPPHPVTDNVDLLNDKEKRKKEVEDKLQVLNVKKHGLVLVLKQILNAEEELKRCSVQQGVAVRGPSVPLPGDATTDTGSMTMTRNMVPRLGSEGNLLADVDGAEADEFANPAMHSRNMLRTSSMSPSSESPLRRTPSVQQNTVMFIA</sequence>